<evidence type="ECO:0000313" key="4">
    <source>
        <dbReference type="Proteomes" id="UP000596742"/>
    </source>
</evidence>
<dbReference type="PROSITE" id="PS50119">
    <property type="entry name" value="ZF_BBOX"/>
    <property type="match status" value="1"/>
</dbReference>
<dbReference type="GO" id="GO:0008270">
    <property type="term" value="F:zinc ion binding"/>
    <property type="evidence" value="ECO:0007669"/>
    <property type="project" value="UniProtKB-KW"/>
</dbReference>
<dbReference type="Gene3D" id="4.10.830.40">
    <property type="match status" value="1"/>
</dbReference>
<evidence type="ECO:0000313" key="3">
    <source>
        <dbReference type="EMBL" id="VDH99053.1"/>
    </source>
</evidence>
<dbReference type="AlphaFoldDB" id="A0A8B6C4K5"/>
<organism evidence="3 4">
    <name type="scientific">Mytilus galloprovincialis</name>
    <name type="common">Mediterranean mussel</name>
    <dbReference type="NCBI Taxonomy" id="29158"/>
    <lineage>
        <taxon>Eukaryota</taxon>
        <taxon>Metazoa</taxon>
        <taxon>Spiralia</taxon>
        <taxon>Lophotrochozoa</taxon>
        <taxon>Mollusca</taxon>
        <taxon>Bivalvia</taxon>
        <taxon>Autobranchia</taxon>
        <taxon>Pteriomorphia</taxon>
        <taxon>Mytilida</taxon>
        <taxon>Mytiloidea</taxon>
        <taxon>Mytilidae</taxon>
        <taxon>Mytilinae</taxon>
        <taxon>Mytilus</taxon>
    </lineage>
</organism>
<proteinExistence type="predicted"/>
<feature type="domain" description="B box-type" evidence="2">
    <location>
        <begin position="11"/>
        <end position="59"/>
    </location>
</feature>
<comment type="caution">
    <text evidence="3">The sequence shown here is derived from an EMBL/GenBank/DDBJ whole genome shotgun (WGS) entry which is preliminary data.</text>
</comment>
<dbReference type="Proteomes" id="UP000596742">
    <property type="component" value="Unassembled WGS sequence"/>
</dbReference>
<keyword evidence="1" id="KW-0863">Zinc-finger</keyword>
<dbReference type="InterPro" id="IPR000315">
    <property type="entry name" value="Znf_B-box"/>
</dbReference>
<gene>
    <name evidence="3" type="ORF">MGAL_10B060921</name>
</gene>
<keyword evidence="4" id="KW-1185">Reference proteome</keyword>
<keyword evidence="1" id="KW-0862">Zinc</keyword>
<reference evidence="3" key="1">
    <citation type="submission" date="2018-11" db="EMBL/GenBank/DDBJ databases">
        <authorList>
            <person name="Alioto T."/>
            <person name="Alioto T."/>
        </authorList>
    </citation>
    <scope>NUCLEOTIDE SEQUENCE</scope>
</reference>
<dbReference type="SMART" id="SM00336">
    <property type="entry name" value="BBOX"/>
    <property type="match status" value="1"/>
</dbReference>
<dbReference type="OrthoDB" id="264520at2759"/>
<accession>A0A8B6C4K5</accession>
<dbReference type="EMBL" id="UYJE01001093">
    <property type="protein sequence ID" value="VDH99053.1"/>
    <property type="molecule type" value="Genomic_DNA"/>
</dbReference>
<name>A0A8B6C4K5_MYTGA</name>
<keyword evidence="1" id="KW-0479">Metal-binding</keyword>
<sequence>MALSKPQLGIQSPIQCQLCEQSSKISWKCLECDLLMCNVCKNNIHPKIKTAGEHRIISIKDIGSTLSPSKYIESTSPSNKDPTNVDITVVEEYQTKLNGVCHLAISLDDSLWIADGDCKKGKIFFTSHTGLQKVKFEGTKLKVKSSFNIDIHGMSITPGNDLLIATYGQDLLEQIRNGTNKVVDTVYKVDPYHPVYIYVTSKNKVIVGAVTDTGDKGMEIVMDLEGNHEKVYGEDQTKVISFTLPLSVTEYIYARRPQTKNRHLK</sequence>
<dbReference type="SUPFAM" id="SSF63825">
    <property type="entry name" value="YWTD domain"/>
    <property type="match status" value="1"/>
</dbReference>
<evidence type="ECO:0000259" key="2">
    <source>
        <dbReference type="PROSITE" id="PS50119"/>
    </source>
</evidence>
<evidence type="ECO:0000256" key="1">
    <source>
        <dbReference type="PROSITE-ProRule" id="PRU00024"/>
    </source>
</evidence>
<protein>
    <recommendedName>
        <fullName evidence="2">B box-type domain-containing protein</fullName>
    </recommendedName>
</protein>